<evidence type="ECO:0000313" key="1">
    <source>
        <dbReference type="EMBL" id="PTB17474.1"/>
    </source>
</evidence>
<comment type="caution">
    <text evidence="1">The sequence shown here is derived from an EMBL/GenBank/DDBJ whole genome shotgun (WGS) entry which is preliminary data.</text>
</comment>
<dbReference type="Proteomes" id="UP000240638">
    <property type="component" value="Unassembled WGS sequence"/>
</dbReference>
<accession>A0A2T3XLS4</accession>
<dbReference type="AlphaFoldDB" id="A0A2T3XLS4"/>
<gene>
    <name evidence="1" type="ORF">C9I57_27690</name>
</gene>
<evidence type="ECO:0000313" key="2">
    <source>
        <dbReference type="Proteomes" id="UP000240638"/>
    </source>
</evidence>
<sequence>MNPADPTHAAGQLDINGYATFGIYVDSDDPHSSAGINLDAAFVTISNAANPYDNTGALPMQFKPYARAAQNTIILGYGCVSGTPADGKTHASVYVGVDMKKFPLDQSQRYVLVEIENSTDAWIDGFGGHKQTHKITLADDGTATAYILSAQPQQNLKIQISALAQDFATVYMDFVAVPTFN</sequence>
<reference evidence="1 2" key="1">
    <citation type="submission" date="2018-03" db="EMBL/GenBank/DDBJ databases">
        <title>Whole genome analyses suggest that Burkholderia sensu lato contains two further novel genera in the rhizoxinica-symbiotica group Mycetohabitans gen. nov., and Trinickia gen. nov.: implications for the evolution of diazotrophy and nodulation in the Burkholderiaceae.</title>
        <authorList>
            <person name="Estrada De Los Santos P."/>
            <person name="Palmer M."/>
            <person name="Chavez-Ramirez B."/>
            <person name="Steenkamp E.T."/>
            <person name="Hirsch A.M."/>
            <person name="Manyaka P."/>
            <person name="Maluk M."/>
            <person name="Lafos M."/>
            <person name="Crook M."/>
            <person name="Gross E."/>
            <person name="Simon M.F."/>
            <person name="Bueno Dos Reis Junior F."/>
            <person name="Poole P.S."/>
            <person name="Venter S.N."/>
            <person name="James E.K."/>
        </authorList>
    </citation>
    <scope>NUCLEOTIDE SEQUENCE [LARGE SCALE GENOMIC DNA]</scope>
    <source>
        <strain evidence="1 2">JPY-366</strain>
    </source>
</reference>
<proteinExistence type="predicted"/>
<protein>
    <submittedName>
        <fullName evidence="1">Uncharacterized protein</fullName>
    </submittedName>
</protein>
<name>A0A2T3XLS4_9BURK</name>
<dbReference type="EMBL" id="PYUC01000018">
    <property type="protein sequence ID" value="PTB17474.1"/>
    <property type="molecule type" value="Genomic_DNA"/>
</dbReference>
<organism evidence="1 2">
    <name type="scientific">Trinickia symbiotica</name>
    <dbReference type="NCBI Taxonomy" id="863227"/>
    <lineage>
        <taxon>Bacteria</taxon>
        <taxon>Pseudomonadati</taxon>
        <taxon>Pseudomonadota</taxon>
        <taxon>Betaproteobacteria</taxon>
        <taxon>Burkholderiales</taxon>
        <taxon>Burkholderiaceae</taxon>
        <taxon>Trinickia</taxon>
    </lineage>
</organism>